<comment type="similarity">
    <text evidence="3">Belongs to the FliM family.</text>
</comment>
<evidence type="ECO:0000256" key="4">
    <source>
        <dbReference type="ARBA" id="ARBA00021898"/>
    </source>
</evidence>
<dbReference type="GO" id="GO:0071978">
    <property type="term" value="P:bacterial-type flagellum-dependent swarming motility"/>
    <property type="evidence" value="ECO:0007669"/>
    <property type="project" value="TreeGrafter"/>
</dbReference>
<keyword evidence="8" id="KW-0283">Flagellar rotation</keyword>
<dbReference type="EMBL" id="SLXU01000005">
    <property type="protein sequence ID" value="TCP61385.1"/>
    <property type="molecule type" value="Genomic_DNA"/>
</dbReference>
<evidence type="ECO:0000256" key="12">
    <source>
        <dbReference type="NCBIfam" id="TIGR01397"/>
    </source>
</evidence>
<evidence type="ECO:0000259" key="13">
    <source>
        <dbReference type="Pfam" id="PF01052"/>
    </source>
</evidence>
<dbReference type="CDD" id="cd17908">
    <property type="entry name" value="FliM"/>
    <property type="match status" value="1"/>
</dbReference>
<dbReference type="RefSeq" id="WP_132951168.1">
    <property type="nucleotide sequence ID" value="NZ_SLXU01000005.1"/>
</dbReference>
<evidence type="ECO:0000256" key="1">
    <source>
        <dbReference type="ARBA" id="ARBA00004117"/>
    </source>
</evidence>
<evidence type="ECO:0000256" key="5">
    <source>
        <dbReference type="ARBA" id="ARBA00022475"/>
    </source>
</evidence>
<dbReference type="InterPro" id="IPR001689">
    <property type="entry name" value="Flag_FliM"/>
</dbReference>
<dbReference type="InterPro" id="IPR036429">
    <property type="entry name" value="SpoA-like_sf"/>
</dbReference>
<dbReference type="PANTHER" id="PTHR30034:SF3">
    <property type="entry name" value="FLAGELLAR MOTOR SWITCH PROTEIN FLIM"/>
    <property type="match status" value="1"/>
</dbReference>
<keyword evidence="6" id="KW-0145">Chemotaxis</keyword>
<dbReference type="GO" id="GO:0009425">
    <property type="term" value="C:bacterial-type flagellum basal body"/>
    <property type="evidence" value="ECO:0007669"/>
    <property type="project" value="UniProtKB-SubCell"/>
</dbReference>
<dbReference type="Gene3D" id="3.40.1550.10">
    <property type="entry name" value="CheC-like"/>
    <property type="match status" value="1"/>
</dbReference>
<dbReference type="PANTHER" id="PTHR30034">
    <property type="entry name" value="FLAGELLAR MOTOR SWITCH PROTEIN FLIM"/>
    <property type="match status" value="1"/>
</dbReference>
<evidence type="ECO:0000256" key="2">
    <source>
        <dbReference type="ARBA" id="ARBA00004417"/>
    </source>
</evidence>
<dbReference type="InterPro" id="IPR028976">
    <property type="entry name" value="CheC-like_sf"/>
</dbReference>
<evidence type="ECO:0000256" key="10">
    <source>
        <dbReference type="ARBA" id="ARBA00023143"/>
    </source>
</evidence>
<dbReference type="NCBIfam" id="TIGR01397">
    <property type="entry name" value="fliM_switch"/>
    <property type="match status" value="1"/>
</dbReference>
<evidence type="ECO:0000256" key="6">
    <source>
        <dbReference type="ARBA" id="ARBA00022500"/>
    </source>
</evidence>
<feature type="domain" description="Flagellar motor switch protein FliN-like C-terminal" evidence="13">
    <location>
        <begin position="253"/>
        <end position="321"/>
    </location>
</feature>
<keyword evidence="14" id="KW-0282">Flagellum</keyword>
<sequence length="342" mass="37745">MKSTRKLSSREVAALFSGLEDADSGSAQFSASGAKVRPYKLGENDLGIMGEFHGLRMINERFCRLARTVFLPMLRIQPRISAFPPTFKSFESYADELENFVSLTTSSVEALRGTSLLVMTPGFVSMLTESYYGGTIRNLSHQRKEFTATELRVIRIVCEGLNAALSSAWEELLPAKFEIQAHEDNLQFAGFVDSSEMVVVCSFLVQIPGASPAELDILYPLQTLKPLGARLRARTQTDRVQSDRTWRERLEQAVLGVPLTLSAQLAEPEVTLRALKCAGAGDCLPVALAPRPILLVEGRPIFRVDIGRSGTQSAVHVTRPITGLHRLGERKCHDRRAFGILP</sequence>
<accession>A0A4R2RQC2</accession>
<keyword evidence="10" id="KW-0975">Bacterial flagellum</keyword>
<dbReference type="Pfam" id="PF02154">
    <property type="entry name" value="FliM"/>
    <property type="match status" value="1"/>
</dbReference>
<dbReference type="GO" id="GO:0050918">
    <property type="term" value="P:positive chemotaxis"/>
    <property type="evidence" value="ECO:0007669"/>
    <property type="project" value="TreeGrafter"/>
</dbReference>
<evidence type="ECO:0000256" key="3">
    <source>
        <dbReference type="ARBA" id="ARBA00011049"/>
    </source>
</evidence>
<keyword evidence="14" id="KW-0969">Cilium</keyword>
<keyword evidence="7" id="KW-0997">Cell inner membrane</keyword>
<evidence type="ECO:0000313" key="14">
    <source>
        <dbReference type="EMBL" id="TCP61385.1"/>
    </source>
</evidence>
<dbReference type="OrthoDB" id="7421075at2"/>
<keyword evidence="9" id="KW-0472">Membrane</keyword>
<gene>
    <name evidence="14" type="ORF">EV663_105103</name>
</gene>
<evidence type="ECO:0000256" key="7">
    <source>
        <dbReference type="ARBA" id="ARBA00022519"/>
    </source>
</evidence>
<dbReference type="AlphaFoldDB" id="A0A4R2RQC2"/>
<keyword evidence="14" id="KW-0966">Cell projection</keyword>
<dbReference type="GO" id="GO:0003774">
    <property type="term" value="F:cytoskeletal motor activity"/>
    <property type="evidence" value="ECO:0007669"/>
    <property type="project" value="InterPro"/>
</dbReference>
<organism evidence="14 15">
    <name type="scientific">Rhodovulum bhavnagarense</name>
    <dbReference type="NCBI Taxonomy" id="992286"/>
    <lineage>
        <taxon>Bacteria</taxon>
        <taxon>Pseudomonadati</taxon>
        <taxon>Pseudomonadota</taxon>
        <taxon>Alphaproteobacteria</taxon>
        <taxon>Rhodobacterales</taxon>
        <taxon>Paracoccaceae</taxon>
        <taxon>Rhodovulum</taxon>
    </lineage>
</organism>
<keyword evidence="5" id="KW-1003">Cell membrane</keyword>
<dbReference type="GO" id="GO:0005886">
    <property type="term" value="C:plasma membrane"/>
    <property type="evidence" value="ECO:0007669"/>
    <property type="project" value="UniProtKB-SubCell"/>
</dbReference>
<name>A0A4R2RQC2_9RHOB</name>
<evidence type="ECO:0000256" key="8">
    <source>
        <dbReference type="ARBA" id="ARBA00022779"/>
    </source>
</evidence>
<protein>
    <recommendedName>
        <fullName evidence="4 12">Flagellar motor switch protein FliM</fullName>
    </recommendedName>
</protein>
<reference evidence="14 15" key="1">
    <citation type="submission" date="2019-03" db="EMBL/GenBank/DDBJ databases">
        <title>Genomic Encyclopedia of Type Strains, Phase IV (KMG-IV): sequencing the most valuable type-strain genomes for metagenomic binning, comparative biology and taxonomic classification.</title>
        <authorList>
            <person name="Goeker M."/>
        </authorList>
    </citation>
    <scope>NUCLEOTIDE SEQUENCE [LARGE SCALE GENOMIC DNA]</scope>
    <source>
        <strain evidence="14 15">DSM 24766</strain>
    </source>
</reference>
<comment type="caution">
    <text evidence="14">The sequence shown here is derived from an EMBL/GenBank/DDBJ whole genome shotgun (WGS) entry which is preliminary data.</text>
</comment>
<dbReference type="SUPFAM" id="SSF101801">
    <property type="entry name" value="Surface presentation of antigens (SPOA)"/>
    <property type="match status" value="1"/>
</dbReference>
<evidence type="ECO:0000256" key="9">
    <source>
        <dbReference type="ARBA" id="ARBA00023136"/>
    </source>
</evidence>
<comment type="function">
    <text evidence="11">FliM is one of three proteins (FliG, FliN, FliM) that forms the rotor-mounted switch complex (C ring), located at the base of the basal body. This complex interacts with the CheY and CheZ chemotaxis proteins, in addition to contacting components of the motor that determine the direction of flagellar rotation.</text>
</comment>
<comment type="subcellular location">
    <subcellularLocation>
        <location evidence="1">Bacterial flagellum basal body</location>
    </subcellularLocation>
    <subcellularLocation>
        <location evidence="2">Cell inner membrane</location>
        <topology evidence="2">Peripheral membrane protein</topology>
    </subcellularLocation>
</comment>
<proteinExistence type="inferred from homology"/>
<dbReference type="Pfam" id="PF01052">
    <property type="entry name" value="FliMN_C"/>
    <property type="match status" value="1"/>
</dbReference>
<keyword evidence="15" id="KW-1185">Reference proteome</keyword>
<evidence type="ECO:0000313" key="15">
    <source>
        <dbReference type="Proteomes" id="UP000295050"/>
    </source>
</evidence>
<dbReference type="InterPro" id="IPR001543">
    <property type="entry name" value="FliN-like_C"/>
</dbReference>
<evidence type="ECO:0000256" key="11">
    <source>
        <dbReference type="ARBA" id="ARBA00025044"/>
    </source>
</evidence>
<dbReference type="Proteomes" id="UP000295050">
    <property type="component" value="Unassembled WGS sequence"/>
</dbReference>
<dbReference type="SUPFAM" id="SSF103039">
    <property type="entry name" value="CheC-like"/>
    <property type="match status" value="1"/>
</dbReference>